<dbReference type="HOGENOM" id="CLU_1678518_0_0_1"/>
<name>B8M8I1_TALSN</name>
<proteinExistence type="predicted"/>
<dbReference type="InParanoid" id="B8M8I1"/>
<dbReference type="GeneID" id="8100560"/>
<reference evidence="2" key="1">
    <citation type="journal article" date="2015" name="Genome Announc.">
        <title>Genome sequence of the AIDS-associated pathogen Penicillium marneffei (ATCC18224) and its near taxonomic relative Talaromyces stipitatus (ATCC10500).</title>
        <authorList>
            <person name="Nierman W.C."/>
            <person name="Fedorova-Abrams N.D."/>
            <person name="Andrianopoulos A."/>
        </authorList>
    </citation>
    <scope>NUCLEOTIDE SEQUENCE [LARGE SCALE GENOMIC DNA]</scope>
    <source>
        <strain evidence="2">ATCC 10500 / CBS 375.48 / QM 6759 / NRRL 1006</strain>
    </source>
</reference>
<organism evidence="1 2">
    <name type="scientific">Talaromyces stipitatus (strain ATCC 10500 / CBS 375.48 / QM 6759 / NRRL 1006)</name>
    <name type="common">Penicillium stipitatum</name>
    <dbReference type="NCBI Taxonomy" id="441959"/>
    <lineage>
        <taxon>Eukaryota</taxon>
        <taxon>Fungi</taxon>
        <taxon>Dikarya</taxon>
        <taxon>Ascomycota</taxon>
        <taxon>Pezizomycotina</taxon>
        <taxon>Eurotiomycetes</taxon>
        <taxon>Eurotiomycetidae</taxon>
        <taxon>Eurotiales</taxon>
        <taxon>Trichocomaceae</taxon>
        <taxon>Talaromyces</taxon>
        <taxon>Talaromyces sect. Talaromyces</taxon>
    </lineage>
</organism>
<dbReference type="AlphaFoldDB" id="B8M8I1"/>
<keyword evidence="2" id="KW-1185">Reference proteome</keyword>
<evidence type="ECO:0000313" key="1">
    <source>
        <dbReference type="EMBL" id="EED20494.1"/>
    </source>
</evidence>
<dbReference type="RefSeq" id="XP_002480928.1">
    <property type="nucleotide sequence ID" value="XM_002480883.1"/>
</dbReference>
<evidence type="ECO:0000313" key="2">
    <source>
        <dbReference type="Proteomes" id="UP000001745"/>
    </source>
</evidence>
<dbReference type="OrthoDB" id="4531306at2759"/>
<accession>B8M8I1</accession>
<dbReference type="Proteomes" id="UP000001745">
    <property type="component" value="Unassembled WGS sequence"/>
</dbReference>
<protein>
    <submittedName>
        <fullName evidence="1">Uncharacterized protein</fullName>
    </submittedName>
</protein>
<gene>
    <name evidence="1" type="ORF">TSTA_037140</name>
</gene>
<sequence length="148" mass="17180">MTMAVSSQERYDKLYTAYYNFLVKQLGYRLIRISDLGNTDVVNILSLPQHPTWSRVELNDGSWEYGMPISHINDFQKLVQNVSKAKIDLEYNPLSLLEGDIDFHAAHGLNGIWLEARATRVYGIPRCFYMLLIYIQRMIAKELGRHLV</sequence>
<dbReference type="VEuPathDB" id="FungiDB:TSTA_037140"/>
<dbReference type="PhylomeDB" id="B8M8I1"/>
<dbReference type="EMBL" id="EQ962654">
    <property type="protein sequence ID" value="EED20494.1"/>
    <property type="molecule type" value="Genomic_DNA"/>
</dbReference>